<dbReference type="PANTHER" id="PTHR24171">
    <property type="entry name" value="ANKYRIN REPEAT DOMAIN-CONTAINING PROTEIN 39-RELATED"/>
    <property type="match status" value="1"/>
</dbReference>
<evidence type="ECO:0000313" key="4">
    <source>
        <dbReference type="EMBL" id="EQB54330.1"/>
    </source>
</evidence>
<feature type="repeat" description="ANK" evidence="3">
    <location>
        <begin position="106"/>
        <end position="138"/>
    </location>
</feature>
<dbReference type="InterPro" id="IPR036770">
    <property type="entry name" value="Ankyrin_rpt-contain_sf"/>
</dbReference>
<evidence type="ECO:0008006" key="6">
    <source>
        <dbReference type="Google" id="ProtNLM"/>
    </source>
</evidence>
<dbReference type="SUPFAM" id="SSF48403">
    <property type="entry name" value="Ankyrin repeat"/>
    <property type="match status" value="2"/>
</dbReference>
<dbReference type="SMART" id="SM00248">
    <property type="entry name" value="ANK"/>
    <property type="match status" value="4"/>
</dbReference>
<dbReference type="InterPro" id="IPR002110">
    <property type="entry name" value="Ankyrin_rpt"/>
</dbReference>
<dbReference type="EMBL" id="AMYD01001169">
    <property type="protein sequence ID" value="EQB54330.1"/>
    <property type="molecule type" value="Genomic_DNA"/>
</dbReference>
<evidence type="ECO:0000256" key="3">
    <source>
        <dbReference type="PROSITE-ProRule" id="PRU00023"/>
    </source>
</evidence>
<keyword evidence="1" id="KW-0677">Repeat</keyword>
<evidence type="ECO:0000256" key="1">
    <source>
        <dbReference type="ARBA" id="ARBA00022737"/>
    </source>
</evidence>
<dbReference type="Gene3D" id="1.25.40.20">
    <property type="entry name" value="Ankyrin repeat-containing domain"/>
    <property type="match status" value="2"/>
</dbReference>
<name>T0M0I9_COLGC</name>
<protein>
    <recommendedName>
        <fullName evidence="6">Ankyrin repeat protein</fullName>
    </recommendedName>
</protein>
<dbReference type="STRING" id="1237896.T0M0I9"/>
<organism evidence="4 5">
    <name type="scientific">Colletotrichum gloeosporioides (strain Cg-14)</name>
    <name type="common">Anthracnose fungus</name>
    <name type="synonym">Glomerella cingulata</name>
    <dbReference type="NCBI Taxonomy" id="1237896"/>
    <lineage>
        <taxon>Eukaryota</taxon>
        <taxon>Fungi</taxon>
        <taxon>Dikarya</taxon>
        <taxon>Ascomycota</taxon>
        <taxon>Pezizomycotina</taxon>
        <taxon>Sordariomycetes</taxon>
        <taxon>Hypocreomycetidae</taxon>
        <taxon>Glomerellales</taxon>
        <taxon>Glomerellaceae</taxon>
        <taxon>Colletotrichum</taxon>
        <taxon>Colletotrichum gloeosporioides species complex</taxon>
    </lineage>
</organism>
<dbReference type="Proteomes" id="UP000015530">
    <property type="component" value="Unassembled WGS sequence"/>
</dbReference>
<keyword evidence="2 3" id="KW-0040">ANK repeat</keyword>
<proteinExistence type="predicted"/>
<reference evidence="5" key="1">
    <citation type="journal article" date="2013" name="Mol. Plant Microbe Interact.">
        <title>Global aspects of pacC regulation of pathogenicity genes in Colletotrichum gloeosporioides as revealed by transcriptome analysis.</title>
        <authorList>
            <person name="Alkan N."/>
            <person name="Meng X."/>
            <person name="Friedlander G."/>
            <person name="Reuveni E."/>
            <person name="Sukno S."/>
            <person name="Sherman A."/>
            <person name="Thon M."/>
            <person name="Fluhr R."/>
            <person name="Prusky D."/>
        </authorList>
    </citation>
    <scope>NUCLEOTIDE SEQUENCE [LARGE SCALE GENOMIC DNA]</scope>
    <source>
        <strain evidence="5">Cg-14</strain>
    </source>
</reference>
<dbReference type="AlphaFoldDB" id="T0M0I9"/>
<evidence type="ECO:0000313" key="5">
    <source>
        <dbReference type="Proteomes" id="UP000015530"/>
    </source>
</evidence>
<dbReference type="PROSITE" id="PS50297">
    <property type="entry name" value="ANK_REP_REGION"/>
    <property type="match status" value="3"/>
</dbReference>
<comment type="caution">
    <text evidence="4">The sequence shown here is derived from an EMBL/GenBank/DDBJ whole genome shotgun (WGS) entry which is preliminary data.</text>
</comment>
<dbReference type="Pfam" id="PF12796">
    <property type="entry name" value="Ank_2"/>
    <property type="match status" value="1"/>
</dbReference>
<dbReference type="OrthoDB" id="341259at2759"/>
<feature type="repeat" description="ANK" evidence="3">
    <location>
        <begin position="342"/>
        <end position="379"/>
    </location>
</feature>
<sequence>MEETASSSRSERVRPSLETIPRETVLLIADFLFGDTSRSAYDMEEMGDSSMAYRVRCPEKIRTYANTEGTYFGFDRERDVIHLATTSRKLHAVLTPVIYNHDIQQNYSSALLIAAKKGITSAVSLSLQAGADINARDRTMFDYSQYSEEADINRFPVQSFFTVLHWAAFFGNVELAKMLIARGANTNARADMGYRYYLWDDTDEWAKEPLNSSNPQRSMFCHSKKERDDNQRSGYYGKRGTVHIGANPLFFALKADTTSENYDRWLIDVDDPFGVPPGVVYGVDSGKRSSMAKLLIKHGSSLITREYRAIHALHQATAYGNEDIIKLLIDELGVCPNVRDEDGNTPLHYLANMDVPRSVGQKALQLLLDRGADPTLQNSDGLTPRYHNMWRLNG</sequence>
<dbReference type="PROSITE" id="PS50088">
    <property type="entry name" value="ANK_REPEAT"/>
    <property type="match status" value="3"/>
</dbReference>
<feature type="repeat" description="ANK" evidence="3">
    <location>
        <begin position="159"/>
        <end position="191"/>
    </location>
</feature>
<accession>T0M0I9</accession>
<dbReference type="HOGENOM" id="CLU_039852_0_0_1"/>
<evidence type="ECO:0000256" key="2">
    <source>
        <dbReference type="ARBA" id="ARBA00023043"/>
    </source>
</evidence>
<dbReference type="Pfam" id="PF00023">
    <property type="entry name" value="Ank"/>
    <property type="match status" value="1"/>
</dbReference>
<gene>
    <name evidence="4" type="ORF">CGLO_05868</name>
</gene>